<feature type="compositionally biased region" description="Basic residues" evidence="1">
    <location>
        <begin position="1"/>
        <end position="12"/>
    </location>
</feature>
<evidence type="ECO:0000256" key="1">
    <source>
        <dbReference type="SAM" id="MobiDB-lite"/>
    </source>
</evidence>
<evidence type="ECO:0000313" key="2">
    <source>
        <dbReference type="EMBL" id="RHZ80698.1"/>
    </source>
</evidence>
<gene>
    <name evidence="2" type="ORF">Glove_132g266</name>
</gene>
<feature type="compositionally biased region" description="Acidic residues" evidence="1">
    <location>
        <begin position="82"/>
        <end position="98"/>
    </location>
</feature>
<feature type="region of interest" description="Disordered" evidence="1">
    <location>
        <begin position="78"/>
        <end position="98"/>
    </location>
</feature>
<dbReference type="STRING" id="1348612.A0A397J1Y6"/>
<dbReference type="OrthoDB" id="2440360at2759"/>
<proteinExistence type="predicted"/>
<sequence length="603" mass="72295">MSAVRKTKKKFQSPRSKFTYVRNSKNNPSNLNTSHNHFDNIFNEDNLQEYFDKYNESDNNNQQQQENMMIENSFQEYSNDNQDQESDNNQDQGSNDDQDQEYQEYFNDNLNQEYQEYSNDDLDQEYQEYSNDDLDQDLSDNNYDHLQNTRYLQQIKNLRQKYNLLKNMQEKKEFATKYGLSIEPSPLFSLQWNPFIQIPQDPYHAISGKIVRLLDSTLEILSQNGKKNLNKFWKYFEFPSHWSRMQNPISHSKSFYMSDCQRLAMIFPFILQRFLTPEYIKKEVFEKMKTATSLNSNNLIKKIIECWIRIANCTKLVFSSYFRNKDDYNNLDIMLREESECLIKVFPEFNMLPNVHVNFHLVQHAVSYGNLINISVGVKEMVHRTFKIFAPHTNKKEIDFDLIKRYNTMEGIRKFFDNNVNYKKIEIFDNWFITNNSTNISEDITLSFEYIQNIKLSRKLKKKEFESFDLEDIQTQLHVAYQSLKIDGLLITNKIRFHNFIYYEVKNENGTINRIKIKSRDAIEIEEFEHGSTYAIVKSIISHKGNDNNEYQFFYITWYNQISNENNQLHCCKFELCLENKNKRDWSTIFPINIVDQQPKLII</sequence>
<dbReference type="EMBL" id="PQFF01000123">
    <property type="protein sequence ID" value="RHZ80698.1"/>
    <property type="molecule type" value="Genomic_DNA"/>
</dbReference>
<name>A0A397J1Y6_9GLOM</name>
<comment type="caution">
    <text evidence="2">The sequence shown here is derived from an EMBL/GenBank/DDBJ whole genome shotgun (WGS) entry which is preliminary data.</text>
</comment>
<organism evidence="2 3">
    <name type="scientific">Diversispora epigaea</name>
    <dbReference type="NCBI Taxonomy" id="1348612"/>
    <lineage>
        <taxon>Eukaryota</taxon>
        <taxon>Fungi</taxon>
        <taxon>Fungi incertae sedis</taxon>
        <taxon>Mucoromycota</taxon>
        <taxon>Glomeromycotina</taxon>
        <taxon>Glomeromycetes</taxon>
        <taxon>Diversisporales</taxon>
        <taxon>Diversisporaceae</taxon>
        <taxon>Diversispora</taxon>
    </lineage>
</organism>
<dbReference type="Proteomes" id="UP000266861">
    <property type="component" value="Unassembled WGS sequence"/>
</dbReference>
<evidence type="ECO:0000313" key="3">
    <source>
        <dbReference type="Proteomes" id="UP000266861"/>
    </source>
</evidence>
<feature type="compositionally biased region" description="Polar residues" evidence="1">
    <location>
        <begin position="13"/>
        <end position="35"/>
    </location>
</feature>
<feature type="region of interest" description="Disordered" evidence="1">
    <location>
        <begin position="1"/>
        <end position="39"/>
    </location>
</feature>
<keyword evidence="3" id="KW-1185">Reference proteome</keyword>
<accession>A0A397J1Y6</accession>
<protein>
    <submittedName>
        <fullName evidence="2">Uncharacterized protein</fullName>
    </submittedName>
</protein>
<dbReference type="AlphaFoldDB" id="A0A397J1Y6"/>
<reference evidence="2 3" key="1">
    <citation type="submission" date="2018-08" db="EMBL/GenBank/DDBJ databases">
        <title>Genome and evolution of the arbuscular mycorrhizal fungus Diversispora epigaea (formerly Glomus versiforme) and its bacterial endosymbionts.</title>
        <authorList>
            <person name="Sun X."/>
            <person name="Fei Z."/>
            <person name="Harrison M."/>
        </authorList>
    </citation>
    <scope>NUCLEOTIDE SEQUENCE [LARGE SCALE GENOMIC DNA]</scope>
    <source>
        <strain evidence="2 3">IT104</strain>
    </source>
</reference>